<reference evidence="10 11" key="1">
    <citation type="submission" date="2019-03" db="EMBL/GenBank/DDBJ databases">
        <title>Genomic Encyclopedia of Type Strains, Phase IV (KMG-IV): sequencing the most valuable type-strain genomes for metagenomic binning, comparative biology and taxonomic classification.</title>
        <authorList>
            <person name="Goeker M."/>
        </authorList>
    </citation>
    <scope>NUCLEOTIDE SEQUENCE [LARGE SCALE GENOMIC DNA]</scope>
    <source>
        <strain evidence="10 11">DSM 28697</strain>
    </source>
</reference>
<evidence type="ECO:0000313" key="11">
    <source>
        <dbReference type="Proteomes" id="UP000295632"/>
    </source>
</evidence>
<evidence type="ECO:0000313" key="10">
    <source>
        <dbReference type="EMBL" id="TDQ42760.1"/>
    </source>
</evidence>
<sequence length="401" mass="44971">MDLWQEWYHVYGADERFARFNRSTLFIEDNALHRLPSFCKQKQWKHPLIVADQRTYLAIGEQTKHVLEAEGIQTESCIIQDDERNEVLANEEAIIEVLLQVSDQTDVIIAAGAGTIHDIVRFVAYQKNIPFVSVPSAASVDGFTSKGAPIVLRGFKKTIQTVAPEALFADLGVLVNAPRAMTAAGFGDMLGKWTSLADWKVSSWLKQEPYDEQGAQLTEKALHNCLEAIDNLTTPTKEGIKTLMESLVVSGLVMMALDHSRPASGAEHHLSHVWEMQHLKHRHPQWLHGAKVGVACGIIIDLYQQLSHQSCPHNATPTLRERWTDIEHLFQSLPPSAEIQRWLHLVGGPGTFAELGGTPSLLHEGLTLAHTIRDRYTGLRLAHEYPEWSRPIFDELASRIQ</sequence>
<dbReference type="RefSeq" id="WP_133578595.1">
    <property type="nucleotide sequence ID" value="NZ_SNYJ01000001.1"/>
</dbReference>
<evidence type="ECO:0000256" key="7">
    <source>
        <dbReference type="ARBA" id="ARBA00023098"/>
    </source>
</evidence>
<evidence type="ECO:0000256" key="6">
    <source>
        <dbReference type="ARBA" id="ARBA00023027"/>
    </source>
</evidence>
<keyword evidence="2" id="KW-0444">Lipid biosynthesis</keyword>
<dbReference type="EMBL" id="SNYJ01000001">
    <property type="protein sequence ID" value="TDQ42760.1"/>
    <property type="molecule type" value="Genomic_DNA"/>
</dbReference>
<dbReference type="AlphaFoldDB" id="A0A4R6U870"/>
<evidence type="ECO:0000256" key="3">
    <source>
        <dbReference type="ARBA" id="ARBA00022723"/>
    </source>
</evidence>
<keyword evidence="11" id="KW-1185">Reference proteome</keyword>
<keyword evidence="8" id="KW-0594">Phospholipid biosynthesis</keyword>
<evidence type="ECO:0000256" key="8">
    <source>
        <dbReference type="ARBA" id="ARBA00023209"/>
    </source>
</evidence>
<evidence type="ECO:0000256" key="4">
    <source>
        <dbReference type="ARBA" id="ARBA00022857"/>
    </source>
</evidence>
<dbReference type="GO" id="GO:0016614">
    <property type="term" value="F:oxidoreductase activity, acting on CH-OH group of donors"/>
    <property type="evidence" value="ECO:0007669"/>
    <property type="project" value="InterPro"/>
</dbReference>
<accession>A0A4R6U870</accession>
<dbReference type="CDD" id="cd08175">
    <property type="entry name" value="G1PDH"/>
    <property type="match status" value="1"/>
</dbReference>
<dbReference type="PANTHER" id="PTHR43616:SF5">
    <property type="entry name" value="GLYCEROL DEHYDROGENASE 1"/>
    <property type="match status" value="1"/>
</dbReference>
<keyword evidence="7" id="KW-0443">Lipid metabolism</keyword>
<keyword evidence="9" id="KW-1208">Phospholipid metabolism</keyword>
<dbReference type="Proteomes" id="UP000295632">
    <property type="component" value="Unassembled WGS sequence"/>
</dbReference>
<keyword evidence="6" id="KW-0520">NAD</keyword>
<dbReference type="Gene3D" id="3.40.50.1970">
    <property type="match status" value="1"/>
</dbReference>
<comment type="caution">
    <text evidence="10">The sequence shown here is derived from an EMBL/GenBank/DDBJ whole genome shotgun (WGS) entry which is preliminary data.</text>
</comment>
<keyword evidence="3" id="KW-0479">Metal-binding</keyword>
<protein>
    <submittedName>
        <fullName evidence="10">Glycerol-1-phosphate dehydrogenase [NAD(P)+]</fullName>
    </submittedName>
</protein>
<dbReference type="SUPFAM" id="SSF56796">
    <property type="entry name" value="Dehydroquinate synthase-like"/>
    <property type="match status" value="1"/>
</dbReference>
<keyword evidence="1" id="KW-0963">Cytoplasm</keyword>
<dbReference type="GO" id="GO:0008654">
    <property type="term" value="P:phospholipid biosynthetic process"/>
    <property type="evidence" value="ECO:0007669"/>
    <property type="project" value="UniProtKB-KW"/>
</dbReference>
<evidence type="ECO:0000256" key="5">
    <source>
        <dbReference type="ARBA" id="ARBA00023002"/>
    </source>
</evidence>
<keyword evidence="4" id="KW-0521">NADP</keyword>
<dbReference type="PANTHER" id="PTHR43616">
    <property type="entry name" value="GLYCEROL DEHYDROGENASE"/>
    <property type="match status" value="1"/>
</dbReference>
<gene>
    <name evidence="10" type="ORF">EV213_101189</name>
</gene>
<evidence type="ECO:0000256" key="1">
    <source>
        <dbReference type="ARBA" id="ARBA00022490"/>
    </source>
</evidence>
<organism evidence="10 11">
    <name type="scientific">Aureibacillus halotolerans</name>
    <dbReference type="NCBI Taxonomy" id="1508390"/>
    <lineage>
        <taxon>Bacteria</taxon>
        <taxon>Bacillati</taxon>
        <taxon>Bacillota</taxon>
        <taxon>Bacilli</taxon>
        <taxon>Bacillales</taxon>
        <taxon>Bacillaceae</taxon>
        <taxon>Aureibacillus</taxon>
    </lineage>
</organism>
<name>A0A4R6U870_9BACI</name>
<dbReference type="InterPro" id="IPR032837">
    <property type="entry name" value="G1PDH"/>
</dbReference>
<dbReference type="Gene3D" id="1.20.1090.10">
    <property type="entry name" value="Dehydroquinate synthase-like - alpha domain"/>
    <property type="match status" value="1"/>
</dbReference>
<keyword evidence="5" id="KW-0560">Oxidoreductase</keyword>
<evidence type="ECO:0000256" key="2">
    <source>
        <dbReference type="ARBA" id="ARBA00022516"/>
    </source>
</evidence>
<evidence type="ECO:0000256" key="9">
    <source>
        <dbReference type="ARBA" id="ARBA00023264"/>
    </source>
</evidence>
<proteinExistence type="predicted"/>
<dbReference type="GO" id="GO:0046872">
    <property type="term" value="F:metal ion binding"/>
    <property type="evidence" value="ECO:0007669"/>
    <property type="project" value="UniProtKB-KW"/>
</dbReference>
<dbReference type="InterPro" id="IPR016205">
    <property type="entry name" value="Glycerol_DH"/>
</dbReference>
<dbReference type="Pfam" id="PF13685">
    <property type="entry name" value="Fe-ADH_2"/>
    <property type="match status" value="1"/>
</dbReference>
<dbReference type="OrthoDB" id="9763580at2"/>